<proteinExistence type="inferred from homology"/>
<reference evidence="3 4" key="1">
    <citation type="submission" date="2018-06" db="EMBL/GenBank/DDBJ databases">
        <title>Genomic Encyclopedia of Type Strains, Phase IV (KMG-IV): sequencing the most valuable type-strain genomes for metagenomic binning, comparative biology and taxonomic classification.</title>
        <authorList>
            <person name="Goeker M."/>
        </authorList>
    </citation>
    <scope>NUCLEOTIDE SEQUENCE [LARGE SCALE GENOMIC DNA]</scope>
    <source>
        <strain evidence="3 4">DSM 24875</strain>
    </source>
</reference>
<protein>
    <submittedName>
        <fullName evidence="3">Prevent-host-death family protein</fullName>
    </submittedName>
</protein>
<organism evidence="3 4">
    <name type="scientific">Roseiarcus fermentans</name>
    <dbReference type="NCBI Taxonomy" id="1473586"/>
    <lineage>
        <taxon>Bacteria</taxon>
        <taxon>Pseudomonadati</taxon>
        <taxon>Pseudomonadota</taxon>
        <taxon>Alphaproteobacteria</taxon>
        <taxon>Hyphomicrobiales</taxon>
        <taxon>Roseiarcaceae</taxon>
        <taxon>Roseiarcus</taxon>
    </lineage>
</organism>
<evidence type="ECO:0000256" key="1">
    <source>
        <dbReference type="ARBA" id="ARBA00009981"/>
    </source>
</evidence>
<feature type="compositionally biased region" description="Basic and acidic residues" evidence="2">
    <location>
        <begin position="74"/>
        <end position="86"/>
    </location>
</feature>
<dbReference type="AlphaFoldDB" id="A0A366FU50"/>
<dbReference type="SUPFAM" id="SSF143120">
    <property type="entry name" value="YefM-like"/>
    <property type="match status" value="1"/>
</dbReference>
<dbReference type="PANTHER" id="PTHR35377">
    <property type="entry name" value="ANTITOXIN VAPB49-RELATED-RELATED"/>
    <property type="match status" value="1"/>
</dbReference>
<accession>A0A366FU50</accession>
<name>A0A366FU50_9HYPH</name>
<comment type="similarity">
    <text evidence="1">Belongs to the phD/YefM antitoxin family.</text>
</comment>
<feature type="region of interest" description="Disordered" evidence="2">
    <location>
        <begin position="66"/>
        <end position="86"/>
    </location>
</feature>
<keyword evidence="4" id="KW-1185">Reference proteome</keyword>
<dbReference type="InterPro" id="IPR051416">
    <property type="entry name" value="phD-YefM_TA_antitoxins"/>
</dbReference>
<dbReference type="RefSeq" id="WP_113887267.1">
    <property type="nucleotide sequence ID" value="NZ_QNRK01000001.1"/>
</dbReference>
<dbReference type="Proteomes" id="UP000253529">
    <property type="component" value="Unassembled WGS sequence"/>
</dbReference>
<sequence>MREMSVREVDQNLSQTIAAAEQGETIVVTRDGRPVARITPQPRDRADDPEWRTNFAALTESLRAKRGSGRRVGTIREDDLYGDDRR</sequence>
<dbReference type="Gene3D" id="3.40.1620.10">
    <property type="entry name" value="YefM-like domain"/>
    <property type="match status" value="1"/>
</dbReference>
<comment type="caution">
    <text evidence="3">The sequence shown here is derived from an EMBL/GenBank/DDBJ whole genome shotgun (WGS) entry which is preliminary data.</text>
</comment>
<evidence type="ECO:0000256" key="2">
    <source>
        <dbReference type="SAM" id="MobiDB-lite"/>
    </source>
</evidence>
<dbReference type="InterPro" id="IPR036165">
    <property type="entry name" value="YefM-like_sf"/>
</dbReference>
<dbReference type="OrthoDB" id="7473440at2"/>
<dbReference type="NCBIfam" id="TIGR01552">
    <property type="entry name" value="phd_fam"/>
    <property type="match status" value="1"/>
</dbReference>
<evidence type="ECO:0000313" key="3">
    <source>
        <dbReference type="EMBL" id="RBP18202.1"/>
    </source>
</evidence>
<dbReference type="EMBL" id="QNRK01000001">
    <property type="protein sequence ID" value="RBP18202.1"/>
    <property type="molecule type" value="Genomic_DNA"/>
</dbReference>
<gene>
    <name evidence="3" type="ORF">DFR50_101146</name>
</gene>
<evidence type="ECO:0000313" key="4">
    <source>
        <dbReference type="Proteomes" id="UP000253529"/>
    </source>
</evidence>